<reference evidence="3 4" key="1">
    <citation type="journal article" date="2015" name="Genome Biol. Evol.">
        <title>Phylogenomic analyses indicate that early fungi evolved digesting cell walls of algal ancestors of land plants.</title>
        <authorList>
            <person name="Chang Y."/>
            <person name="Wang S."/>
            <person name="Sekimoto S."/>
            <person name="Aerts A.L."/>
            <person name="Choi C."/>
            <person name="Clum A."/>
            <person name="LaButti K.M."/>
            <person name="Lindquist E.A."/>
            <person name="Yee Ngan C."/>
            <person name="Ohm R.A."/>
            <person name="Salamov A.A."/>
            <person name="Grigoriev I.V."/>
            <person name="Spatafora J.W."/>
            <person name="Berbee M.L."/>
        </authorList>
    </citation>
    <scope>NUCLEOTIDE SEQUENCE [LARGE SCALE GENOMIC DNA]</scope>
    <source>
        <strain evidence="3 4">NRRL 1564</strain>
    </source>
</reference>
<gene>
    <name evidence="3" type="ORF">COEREDRAFT_83173</name>
</gene>
<dbReference type="Gene3D" id="1.20.58.80">
    <property type="entry name" value="Phosphotransferase system, lactose/cellobiose-type IIA subunit"/>
    <property type="match status" value="1"/>
</dbReference>
<sequence length="1303" mass="139814">MSATPMRLSPAGMDQPLELADLSQADARRETEGSQHSPEVASGEHGNGGNNTRSFRFLLTLALRKAQTAVTLDNGGHVDEAIRTYREAISMLGLVLNRTNEEDGRQRLLHFRQTYSDRVSVLSSLRPSISVSAAASFTTAHSDQEPLHQQSYALSSTMQPGSPTARDNDANTEDLQTKAAQIWDQSAVDQHPADTTGDGNAIDGSETQYKMSSTAISPLPIPDRLQGSNVAGGSTTSTSPPIKGNVMLTMELPTVLDIDTHKDELVLPMDINKPLPAMSDEVDITSNALQLNTEQDVNGSSIGAQSHTQQVELAKDSVDADSVEIGSTDAQADDKTLKRKGKGKSKDSEKPGRRQSIKSQRSLPAMFGMGSKPKSENKSAPPVPPILTSDHGAQKLGRRLLGALRSDHNSSKTSASKECSEDAGQLAAQIVDTTVEISNVSQQQQSIEDNAVIHGSEHAASASSDDEDIPPPTPAKDSPPTPVKPSVQTLTREQKRQSNAAHRLAGLFKRKPSIPEIPSPALPQKYTGDSGKAGAVMGHSPQPTNMFSKDRRLSASASTPNLFEAAAAAAAASSDQPALAVFAATERGVLPPMPAPPPLRPSISASGQPVGSDDEADITDEFPERVSESAVRAERNGSISDVVSTQSTGVLRIKDNRPLLQQKQSQQQNSRPSLRIATKSAAEVLKFVPEDGPLPSAPVITGVDDGYRSRKSSINTTASHPLARSSGNGLAPNQQLYGRPTLFDVEEDQRSEMLDPAFDTFHADLGPPPPKSSPLSAVWFMNTLHRSMASNGAYLTPNMFISRRLWFQTGIRITAIEAKLGVLSQLTQSFTSIGTHLALPNIDALMASAVTVYDDRRAETVPWESEDNRGRSNQEKDDLHRSCVALHHWLNNLEETLDSSRRLLSKKLKFVNQLANATSGGSTSVSGLPPLPPAAPATASNDNFQASMSHAAFIPAYDGPHDGANAANASFPNLTLSNSDIPSNDGVPVSPLSPGGDPIDSRFSEAVLTEAPSSGAINGSMGSTLNPNRDTLNKDQMSNSRFKGFGKLGKSVDRLYSNIQKEKLDDTSAYVAALQRLFEAAMVLESIMHYFSRVSSDPEMASWFTDIPQSPVSMTGKRPQHRGHRGSGSINTVSPSLPQATLASEPSMSSMNSASDRKSSNASVSVANMAADKKNRRRSNYFSQRQNSNGMVESIDSMPAMTPATKPRGESVSMIPRLIPAVPAPTSTTNGSSVSARFVLAQSPIKNPSSYVHQGKGRAPGIIYARLVRVTEWLNQVLLAWVVRDIQVLYAKYIKRLREWVIE</sequence>
<feature type="region of interest" description="Disordered" evidence="1">
    <location>
        <begin position="183"/>
        <end position="205"/>
    </location>
</feature>
<dbReference type="PANTHER" id="PTHR37327:SF1">
    <property type="entry name" value="MICROTUBULE INTERACTING AND TRANSPORT DOMAIN-CONTAINING PROTEIN"/>
    <property type="match status" value="1"/>
</dbReference>
<feature type="compositionally biased region" description="Low complexity" evidence="1">
    <location>
        <begin position="1144"/>
        <end position="1170"/>
    </location>
</feature>
<feature type="compositionally biased region" description="Pro residues" evidence="1">
    <location>
        <begin position="591"/>
        <end position="600"/>
    </location>
</feature>
<organism evidence="3 4">
    <name type="scientific">Coemansia reversa (strain ATCC 12441 / NRRL 1564)</name>
    <dbReference type="NCBI Taxonomy" id="763665"/>
    <lineage>
        <taxon>Eukaryota</taxon>
        <taxon>Fungi</taxon>
        <taxon>Fungi incertae sedis</taxon>
        <taxon>Zoopagomycota</taxon>
        <taxon>Kickxellomycotina</taxon>
        <taxon>Kickxellomycetes</taxon>
        <taxon>Kickxellales</taxon>
        <taxon>Kickxellaceae</taxon>
        <taxon>Coemansia</taxon>
    </lineage>
</organism>
<evidence type="ECO:0000313" key="4">
    <source>
        <dbReference type="Proteomes" id="UP000242474"/>
    </source>
</evidence>
<feature type="compositionally biased region" description="Polar residues" evidence="1">
    <location>
        <begin position="1180"/>
        <end position="1191"/>
    </location>
</feature>
<accession>A0A2G5B4F9</accession>
<dbReference type="InterPro" id="IPR007330">
    <property type="entry name" value="MIT_dom"/>
</dbReference>
<dbReference type="SUPFAM" id="SSF116846">
    <property type="entry name" value="MIT domain"/>
    <property type="match status" value="1"/>
</dbReference>
<feature type="region of interest" description="Disordered" evidence="1">
    <location>
        <begin position="917"/>
        <end position="941"/>
    </location>
</feature>
<feature type="region of interest" description="Disordered" evidence="1">
    <location>
        <begin position="314"/>
        <end position="391"/>
    </location>
</feature>
<feature type="region of interest" description="Disordered" evidence="1">
    <location>
        <begin position="654"/>
        <end position="674"/>
    </location>
</feature>
<feature type="compositionally biased region" description="Basic and acidic residues" evidence="1">
    <location>
        <begin position="622"/>
        <end position="635"/>
    </location>
</feature>
<evidence type="ECO:0000259" key="2">
    <source>
        <dbReference type="Pfam" id="PF04212"/>
    </source>
</evidence>
<feature type="compositionally biased region" description="Polar residues" evidence="1">
    <location>
        <begin position="226"/>
        <end position="240"/>
    </location>
</feature>
<name>A0A2G5B4F9_COERN</name>
<feature type="compositionally biased region" description="Polar residues" evidence="1">
    <location>
        <begin position="1128"/>
        <end position="1142"/>
    </location>
</feature>
<protein>
    <recommendedName>
        <fullName evidence="2">MIT domain-containing protein</fullName>
    </recommendedName>
</protein>
<feature type="region of interest" description="Disordered" evidence="1">
    <location>
        <begin position="591"/>
        <end position="640"/>
    </location>
</feature>
<feature type="region of interest" description="Disordered" evidence="1">
    <location>
        <begin position="405"/>
        <end position="424"/>
    </location>
</feature>
<keyword evidence="4" id="KW-1185">Reference proteome</keyword>
<evidence type="ECO:0000313" key="3">
    <source>
        <dbReference type="EMBL" id="PIA13886.1"/>
    </source>
</evidence>
<dbReference type="PANTHER" id="PTHR37327">
    <property type="entry name" value="CHROMOSOME 1, WHOLE GENOME SHOTGUN SEQUENCE"/>
    <property type="match status" value="1"/>
</dbReference>
<feature type="compositionally biased region" description="Low complexity" evidence="1">
    <location>
        <begin position="658"/>
        <end position="672"/>
    </location>
</feature>
<dbReference type="EMBL" id="KZ303525">
    <property type="protein sequence ID" value="PIA13886.1"/>
    <property type="molecule type" value="Genomic_DNA"/>
</dbReference>
<dbReference type="OrthoDB" id="2245455at2759"/>
<evidence type="ECO:0000256" key="1">
    <source>
        <dbReference type="SAM" id="MobiDB-lite"/>
    </source>
</evidence>
<feature type="region of interest" description="Disordered" evidence="1">
    <location>
        <begin position="1"/>
        <end position="49"/>
    </location>
</feature>
<feature type="region of interest" description="Disordered" evidence="1">
    <location>
        <begin position="439"/>
        <end position="553"/>
    </location>
</feature>
<feature type="compositionally biased region" description="Polar residues" evidence="1">
    <location>
        <begin position="917"/>
        <end position="926"/>
    </location>
</feature>
<dbReference type="Proteomes" id="UP000242474">
    <property type="component" value="Unassembled WGS sequence"/>
</dbReference>
<feature type="region of interest" description="Disordered" evidence="1">
    <location>
        <begin position="977"/>
        <end position="999"/>
    </location>
</feature>
<feature type="compositionally biased region" description="Polar residues" evidence="1">
    <location>
        <begin position="439"/>
        <end position="448"/>
    </location>
</feature>
<proteinExistence type="predicted"/>
<feature type="domain" description="MIT" evidence="2">
    <location>
        <begin position="61"/>
        <end position="122"/>
    </location>
</feature>
<feature type="compositionally biased region" description="Acidic residues" evidence="1">
    <location>
        <begin position="612"/>
        <end position="621"/>
    </location>
</feature>
<feature type="region of interest" description="Disordered" evidence="1">
    <location>
        <begin position="1111"/>
        <end position="1209"/>
    </location>
</feature>
<feature type="region of interest" description="Disordered" evidence="1">
    <location>
        <begin position="218"/>
        <end position="244"/>
    </location>
</feature>
<dbReference type="Pfam" id="PF04212">
    <property type="entry name" value="MIT"/>
    <property type="match status" value="1"/>
</dbReference>
<dbReference type="InterPro" id="IPR036181">
    <property type="entry name" value="MIT_dom_sf"/>
</dbReference>
<feature type="compositionally biased region" description="Pro residues" evidence="1">
    <location>
        <begin position="470"/>
        <end position="483"/>
    </location>
</feature>